<dbReference type="PANTHER" id="PTHR30026:SF21">
    <property type="entry name" value="SLR1270 PROTEIN"/>
    <property type="match status" value="1"/>
</dbReference>
<dbReference type="GO" id="GO:0015562">
    <property type="term" value="F:efflux transmembrane transporter activity"/>
    <property type="evidence" value="ECO:0007669"/>
    <property type="project" value="InterPro"/>
</dbReference>
<evidence type="ECO:0000256" key="7">
    <source>
        <dbReference type="ARBA" id="ARBA00023237"/>
    </source>
</evidence>
<dbReference type="eggNOG" id="COG1538">
    <property type="taxonomic scope" value="Bacteria"/>
</dbReference>
<proteinExistence type="inferred from homology"/>
<dbReference type="HOGENOM" id="CLU_012817_10_6_7"/>
<comment type="similarity">
    <text evidence="2">Belongs to the outer membrane factor (OMF) (TC 1.B.17) family.</text>
</comment>
<dbReference type="PANTHER" id="PTHR30026">
    <property type="entry name" value="OUTER MEMBRANE PROTEIN TOLC"/>
    <property type="match status" value="1"/>
</dbReference>
<comment type="subcellular location">
    <subcellularLocation>
        <location evidence="1">Cell outer membrane</location>
    </subcellularLocation>
</comment>
<keyword evidence="7" id="KW-0998">Cell outer membrane</keyword>
<protein>
    <submittedName>
        <fullName evidence="8">Outer membrane efflux family protein</fullName>
    </submittedName>
</protein>
<dbReference type="Pfam" id="PF02321">
    <property type="entry name" value="OEP"/>
    <property type="match status" value="2"/>
</dbReference>
<keyword evidence="4" id="KW-1134">Transmembrane beta strand</keyword>
<evidence type="ECO:0000256" key="5">
    <source>
        <dbReference type="ARBA" id="ARBA00022692"/>
    </source>
</evidence>
<dbReference type="GO" id="GO:0015288">
    <property type="term" value="F:porin activity"/>
    <property type="evidence" value="ECO:0007669"/>
    <property type="project" value="TreeGrafter"/>
</dbReference>
<name>E3FVD1_STIAD</name>
<keyword evidence="3" id="KW-0813">Transport</keyword>
<dbReference type="Gene3D" id="1.20.1600.10">
    <property type="entry name" value="Outer membrane efflux proteins (OEP)"/>
    <property type="match status" value="1"/>
</dbReference>
<dbReference type="Proteomes" id="UP000001351">
    <property type="component" value="Chromosome"/>
</dbReference>
<dbReference type="SUPFAM" id="SSF56954">
    <property type="entry name" value="Outer membrane efflux proteins (OEP)"/>
    <property type="match status" value="1"/>
</dbReference>
<dbReference type="PIRSF" id="PIRSF001892">
    <property type="entry name" value="CyaE"/>
    <property type="match status" value="1"/>
</dbReference>
<evidence type="ECO:0000256" key="1">
    <source>
        <dbReference type="ARBA" id="ARBA00004442"/>
    </source>
</evidence>
<evidence type="ECO:0000256" key="2">
    <source>
        <dbReference type="ARBA" id="ARBA00007613"/>
    </source>
</evidence>
<evidence type="ECO:0000313" key="9">
    <source>
        <dbReference type="Proteomes" id="UP000001351"/>
    </source>
</evidence>
<dbReference type="STRING" id="378806.STAUR_3165"/>
<dbReference type="InterPro" id="IPR028351">
    <property type="entry name" value="CyaE"/>
</dbReference>
<dbReference type="KEGG" id="sur:STAUR_3165"/>
<dbReference type="InterPro" id="IPR051906">
    <property type="entry name" value="TolC-like"/>
</dbReference>
<dbReference type="GO" id="GO:1990281">
    <property type="term" value="C:efflux pump complex"/>
    <property type="evidence" value="ECO:0007669"/>
    <property type="project" value="TreeGrafter"/>
</dbReference>
<evidence type="ECO:0000256" key="6">
    <source>
        <dbReference type="ARBA" id="ARBA00023136"/>
    </source>
</evidence>
<gene>
    <name evidence="8" type="ordered locus">STAUR_3165</name>
</gene>
<reference evidence="8 9" key="1">
    <citation type="journal article" date="2011" name="Mol. Biol. Evol.">
        <title>Comparative genomic analysis of fruiting body formation in Myxococcales.</title>
        <authorList>
            <person name="Huntley S."/>
            <person name="Hamann N."/>
            <person name="Wegener-Feldbrugge S."/>
            <person name="Treuner-Lange A."/>
            <person name="Kube M."/>
            <person name="Reinhardt R."/>
            <person name="Klages S."/>
            <person name="Muller R."/>
            <person name="Ronning C.M."/>
            <person name="Nierman W.C."/>
            <person name="Sogaard-Andersen L."/>
        </authorList>
    </citation>
    <scope>NUCLEOTIDE SEQUENCE [LARGE SCALE GENOMIC DNA]</scope>
    <source>
        <strain evidence="8 9">DW4/3-1</strain>
    </source>
</reference>
<evidence type="ECO:0000313" key="8">
    <source>
        <dbReference type="EMBL" id="ADO70957.1"/>
    </source>
</evidence>
<evidence type="ECO:0000256" key="4">
    <source>
        <dbReference type="ARBA" id="ARBA00022452"/>
    </source>
</evidence>
<sequence length="470" mass="50350">MPSTTRGSMRKPPLSLLSTGNCLKGAMFGRWKLATCAAAFLLFLTGEKTLAQPAPRVVTLEEALSAAAKLQPQLRQARSATAAARAVADEAMAPLLPQASMNLGYERTTANYTSRPGTLPASATGSGNFPMSWKTFNFFSGSATVNQLIWDFNQTSSRWRAAQARIDGQRESERAVALQVALAVRSTYFTAHVDKELVEVARQTLHNLEKHLMQTEGMVAVGTAPEIDLAQARTNLATGRAQLVSAENAYLTAKALLNQAVGWTLNLDYEVADRTVDPVEGEDSPIEVLEAAALKSRPELASLQRQLDAQLLTVRAIKGGYAPTLSGNLSVTPGGTALDSLSWNVAGGLSLTWPLFQGGMTRAQVREAEAVAEQLSAQIDQERMQVRVDLEQARLAVRAAKALLSAQLDAVVNARDQLRLAEGRYAEGVGNGIEIGDAQVALTSAEAQQVQTDGQLATARAQLLYALGHW</sequence>
<keyword evidence="9" id="KW-1185">Reference proteome</keyword>
<accession>E3FVD1</accession>
<dbReference type="EMBL" id="CP002271">
    <property type="protein sequence ID" value="ADO70957.1"/>
    <property type="molecule type" value="Genomic_DNA"/>
</dbReference>
<keyword evidence="6" id="KW-0472">Membrane</keyword>
<dbReference type="AlphaFoldDB" id="E3FVD1"/>
<dbReference type="InterPro" id="IPR003423">
    <property type="entry name" value="OMP_efflux"/>
</dbReference>
<keyword evidence="5" id="KW-0812">Transmembrane</keyword>
<dbReference type="GO" id="GO:0009279">
    <property type="term" value="C:cell outer membrane"/>
    <property type="evidence" value="ECO:0007669"/>
    <property type="project" value="UniProtKB-SubCell"/>
</dbReference>
<evidence type="ECO:0000256" key="3">
    <source>
        <dbReference type="ARBA" id="ARBA00022448"/>
    </source>
</evidence>
<organism evidence="8 9">
    <name type="scientific">Stigmatella aurantiaca (strain DW4/3-1)</name>
    <dbReference type="NCBI Taxonomy" id="378806"/>
    <lineage>
        <taxon>Bacteria</taxon>
        <taxon>Pseudomonadati</taxon>
        <taxon>Myxococcota</taxon>
        <taxon>Myxococcia</taxon>
        <taxon>Myxococcales</taxon>
        <taxon>Cystobacterineae</taxon>
        <taxon>Archangiaceae</taxon>
        <taxon>Stigmatella</taxon>
    </lineage>
</organism>